<keyword evidence="8" id="KW-1185">Reference proteome</keyword>
<organism evidence="7 8">
    <name type="scientific">Elaphomyces granulatus</name>
    <dbReference type="NCBI Taxonomy" id="519963"/>
    <lineage>
        <taxon>Eukaryota</taxon>
        <taxon>Fungi</taxon>
        <taxon>Dikarya</taxon>
        <taxon>Ascomycota</taxon>
        <taxon>Pezizomycotina</taxon>
        <taxon>Eurotiomycetes</taxon>
        <taxon>Eurotiomycetidae</taxon>
        <taxon>Eurotiales</taxon>
        <taxon>Elaphomycetaceae</taxon>
        <taxon>Elaphomyces</taxon>
    </lineage>
</organism>
<dbReference type="Pfam" id="PF11951">
    <property type="entry name" value="Fungal_trans_2"/>
    <property type="match status" value="1"/>
</dbReference>
<dbReference type="GO" id="GO:0003677">
    <property type="term" value="F:DNA binding"/>
    <property type="evidence" value="ECO:0007669"/>
    <property type="project" value="UniProtKB-KW"/>
</dbReference>
<dbReference type="OrthoDB" id="5429770at2759"/>
<comment type="caution">
    <text evidence="7">The sequence shown here is derived from an EMBL/GenBank/DDBJ whole genome shotgun (WGS) entry which is preliminary data.</text>
</comment>
<feature type="domain" description="Zn(2)-C6 fungal-type" evidence="6">
    <location>
        <begin position="10"/>
        <end position="38"/>
    </location>
</feature>
<dbReference type="InterPro" id="IPR001138">
    <property type="entry name" value="Zn2Cys6_DnaBD"/>
</dbReference>
<evidence type="ECO:0000313" key="8">
    <source>
        <dbReference type="Proteomes" id="UP000243515"/>
    </source>
</evidence>
<dbReference type="AlphaFoldDB" id="A0A232LWA2"/>
<keyword evidence="4" id="KW-0539">Nucleus</keyword>
<dbReference type="SUPFAM" id="SSF57701">
    <property type="entry name" value="Zn2/Cys6 DNA-binding domain"/>
    <property type="match status" value="1"/>
</dbReference>
<evidence type="ECO:0000256" key="2">
    <source>
        <dbReference type="ARBA" id="ARBA00023125"/>
    </source>
</evidence>
<dbReference type="PROSITE" id="PS00463">
    <property type="entry name" value="ZN2_CY6_FUNGAL_1"/>
    <property type="match status" value="1"/>
</dbReference>
<keyword evidence="3" id="KW-0804">Transcription</keyword>
<dbReference type="EMBL" id="NPHW01004093">
    <property type="protein sequence ID" value="OXV08461.1"/>
    <property type="molecule type" value="Genomic_DNA"/>
</dbReference>
<dbReference type="Proteomes" id="UP000243515">
    <property type="component" value="Unassembled WGS sequence"/>
</dbReference>
<evidence type="ECO:0000256" key="5">
    <source>
        <dbReference type="SAM" id="MobiDB-lite"/>
    </source>
</evidence>
<dbReference type="GO" id="GO:0008270">
    <property type="term" value="F:zinc ion binding"/>
    <property type="evidence" value="ECO:0007669"/>
    <property type="project" value="InterPro"/>
</dbReference>
<evidence type="ECO:0000259" key="6">
    <source>
        <dbReference type="PROSITE" id="PS50048"/>
    </source>
</evidence>
<dbReference type="Gene3D" id="4.10.240.10">
    <property type="entry name" value="Zn(2)-C6 fungal-type DNA-binding domain"/>
    <property type="match status" value="1"/>
</dbReference>
<evidence type="ECO:0000313" key="7">
    <source>
        <dbReference type="EMBL" id="OXV08461.1"/>
    </source>
</evidence>
<dbReference type="InterPro" id="IPR053175">
    <property type="entry name" value="DHMBA_Reg_Transcription_Factor"/>
</dbReference>
<dbReference type="GO" id="GO:0000981">
    <property type="term" value="F:DNA-binding transcription factor activity, RNA polymerase II-specific"/>
    <property type="evidence" value="ECO:0007669"/>
    <property type="project" value="InterPro"/>
</dbReference>
<gene>
    <name evidence="7" type="ORF">Egran_03776</name>
</gene>
<sequence>MVNTGRPSRGCSVCKGRKIKCDETKPACSRCLMSGWVCPGYKSKAELIFRDQTDSVIRKELQPSRVTASCGRRPERPSQSLPAETRVREVSPSTVDRATSFFIHQYVFKGQASLRGNHEYLPALLQEDSGGTLGTIIAAAGLAGLANAGNATTWRSEAYSLYGRAIRQLKIALDDPVQVKADQTLAAIMLMGTFETIASADADSMKSFGQHIVAAARCIELRGPFQFRNEASVKMFLQLRRLIVMTYHQFQENIPYTLKRWSSWAEPIQRKDESPANRFSELNDRLAAVRAKIKHDSICTPSVVASLLLSMDNELESWRSTLPPSWEYRSCKSFNPSTNTYESHYDVYSDLWVASMWNNYRSVRLMIYEHIMCTTLKYGLEEDKELLQIATTVLRAMADDVCRSAPFHLGHRSQTDIGIPDEIPDDVAIPGGYLLMWPLYLSGMLLTTPTAQKRWIASKLRQIGVRMGLRLAFSMSENLLRMDNNSFSENKVRFIGEWYPK</sequence>
<protein>
    <recommendedName>
        <fullName evidence="6">Zn(2)-C6 fungal-type domain-containing protein</fullName>
    </recommendedName>
</protein>
<name>A0A232LWA2_9EURO</name>
<keyword evidence="1" id="KW-0805">Transcription regulation</keyword>
<accession>A0A232LWA2</accession>
<dbReference type="Pfam" id="PF00172">
    <property type="entry name" value="Zn_clus"/>
    <property type="match status" value="1"/>
</dbReference>
<proteinExistence type="predicted"/>
<feature type="region of interest" description="Disordered" evidence="5">
    <location>
        <begin position="63"/>
        <end position="85"/>
    </location>
</feature>
<dbReference type="InterPro" id="IPR021858">
    <property type="entry name" value="Fun_TF"/>
</dbReference>
<evidence type="ECO:0000256" key="4">
    <source>
        <dbReference type="ARBA" id="ARBA00023242"/>
    </source>
</evidence>
<dbReference type="InterPro" id="IPR036864">
    <property type="entry name" value="Zn2-C6_fun-type_DNA-bd_sf"/>
</dbReference>
<dbReference type="CDD" id="cd00067">
    <property type="entry name" value="GAL4"/>
    <property type="match status" value="1"/>
</dbReference>
<dbReference type="SMART" id="SM00066">
    <property type="entry name" value="GAL4"/>
    <property type="match status" value="1"/>
</dbReference>
<evidence type="ECO:0000256" key="3">
    <source>
        <dbReference type="ARBA" id="ARBA00023163"/>
    </source>
</evidence>
<reference evidence="7 8" key="1">
    <citation type="journal article" date="2015" name="Environ. Microbiol.">
        <title>Metagenome sequence of Elaphomyces granulatus from sporocarp tissue reveals Ascomycota ectomycorrhizal fingerprints of genome expansion and a Proteobacteria-rich microbiome.</title>
        <authorList>
            <person name="Quandt C.A."/>
            <person name="Kohler A."/>
            <person name="Hesse C.N."/>
            <person name="Sharpton T.J."/>
            <person name="Martin F."/>
            <person name="Spatafora J.W."/>
        </authorList>
    </citation>
    <scope>NUCLEOTIDE SEQUENCE [LARGE SCALE GENOMIC DNA]</scope>
    <source>
        <strain evidence="7 8">OSC145934</strain>
    </source>
</reference>
<keyword evidence="2" id="KW-0238">DNA-binding</keyword>
<dbReference type="PANTHER" id="PTHR38791">
    <property type="entry name" value="ZN(II)2CYS6 TRANSCRIPTION FACTOR (EUROFUNG)-RELATED-RELATED"/>
    <property type="match status" value="1"/>
</dbReference>
<dbReference type="PANTHER" id="PTHR38791:SF5">
    <property type="entry name" value="TRANSCRIPTION FACTOR DBAG-RELATED"/>
    <property type="match status" value="1"/>
</dbReference>
<dbReference type="PROSITE" id="PS50048">
    <property type="entry name" value="ZN2_CY6_FUNGAL_2"/>
    <property type="match status" value="1"/>
</dbReference>
<evidence type="ECO:0000256" key="1">
    <source>
        <dbReference type="ARBA" id="ARBA00023015"/>
    </source>
</evidence>